<dbReference type="InterPro" id="IPR003154">
    <property type="entry name" value="S1/P1nuclease"/>
</dbReference>
<name>A0A2P7S040_9HYPH</name>
<feature type="chain" id="PRO_5015165820" description="Endonuclease" evidence="7">
    <location>
        <begin position="21"/>
        <end position="263"/>
    </location>
</feature>
<keyword evidence="1" id="KW-0540">Nuclease</keyword>
<dbReference type="OrthoDB" id="267579at2"/>
<comment type="caution">
    <text evidence="8">The sequence shown here is derived from an EMBL/GenBank/DDBJ whole genome shotgun (WGS) entry which is preliminary data.</text>
</comment>
<dbReference type="InterPro" id="IPR008947">
    <property type="entry name" value="PLipase_C/P1_nuclease_dom_sf"/>
</dbReference>
<dbReference type="GO" id="GO:0016788">
    <property type="term" value="F:hydrolase activity, acting on ester bonds"/>
    <property type="evidence" value="ECO:0007669"/>
    <property type="project" value="InterPro"/>
</dbReference>
<dbReference type="RefSeq" id="WP_106774427.1">
    <property type="nucleotide sequence ID" value="NZ_PXYK01000025.1"/>
</dbReference>
<proteinExistence type="predicted"/>
<sequence length="263" mass="28558">MRRILSALAMVIALSAPASAWTWSGHAIVAEIAERHLSSEAKKAVSGLLAVEGQKSLVDVSLWADLVKVLRIPGQPSHVVRLPLDDSGYNAAKVCRKNRCATAAVERYAAILHDRTRPADERLAALKYVVHLVGDLHQPLHASADTGGRAVVLDGKVTRLHDVWDDAIVARQGKDWRELADAVEAAPTGPIVPSTPAGWALEGRDIARDTIFTDPRIATTRRDVLPTLPEAYLDDNWPVVRARLKQAGYRLAHLLEEALGPGD</sequence>
<evidence type="ECO:0000256" key="7">
    <source>
        <dbReference type="SAM" id="SignalP"/>
    </source>
</evidence>
<dbReference type="EMBL" id="PXYK01000025">
    <property type="protein sequence ID" value="PSJ55848.1"/>
    <property type="molecule type" value="Genomic_DNA"/>
</dbReference>
<evidence type="ECO:0008006" key="10">
    <source>
        <dbReference type="Google" id="ProtNLM"/>
    </source>
</evidence>
<keyword evidence="7" id="KW-0732">Signal</keyword>
<evidence type="ECO:0000256" key="5">
    <source>
        <dbReference type="ARBA" id="ARBA00023157"/>
    </source>
</evidence>
<dbReference type="GO" id="GO:0003676">
    <property type="term" value="F:nucleic acid binding"/>
    <property type="evidence" value="ECO:0007669"/>
    <property type="project" value="InterPro"/>
</dbReference>
<evidence type="ECO:0000256" key="3">
    <source>
        <dbReference type="ARBA" id="ARBA00022759"/>
    </source>
</evidence>
<dbReference type="PANTHER" id="PTHR33146:SF26">
    <property type="entry name" value="ENDONUCLEASE 4"/>
    <property type="match status" value="1"/>
</dbReference>
<reference evidence="8 9" key="1">
    <citation type="submission" date="2018-03" db="EMBL/GenBank/DDBJ databases">
        <title>The draft genome of Mesorhizobium sp. 6GN-30.</title>
        <authorList>
            <person name="Liu L."/>
            <person name="Li L."/>
            <person name="Wang T."/>
            <person name="Zhang X."/>
            <person name="Liang L."/>
        </authorList>
    </citation>
    <scope>NUCLEOTIDE SEQUENCE [LARGE SCALE GENOMIC DNA]</scope>
    <source>
        <strain evidence="8 9">6GN30</strain>
    </source>
</reference>
<keyword evidence="9" id="KW-1185">Reference proteome</keyword>
<dbReference type="AlphaFoldDB" id="A0A2P7S040"/>
<feature type="signal peptide" evidence="7">
    <location>
        <begin position="1"/>
        <end position="20"/>
    </location>
</feature>
<accession>A0A2P7S040</accession>
<dbReference type="Proteomes" id="UP000241229">
    <property type="component" value="Unassembled WGS sequence"/>
</dbReference>
<dbReference type="Gene3D" id="1.10.575.10">
    <property type="entry name" value="P1 Nuclease"/>
    <property type="match status" value="1"/>
</dbReference>
<dbReference type="GO" id="GO:0006308">
    <property type="term" value="P:DNA catabolic process"/>
    <property type="evidence" value="ECO:0007669"/>
    <property type="project" value="InterPro"/>
</dbReference>
<keyword evidence="4" id="KW-0378">Hydrolase</keyword>
<evidence type="ECO:0000256" key="1">
    <source>
        <dbReference type="ARBA" id="ARBA00022722"/>
    </source>
</evidence>
<protein>
    <recommendedName>
        <fullName evidence="10">Endonuclease</fullName>
    </recommendedName>
</protein>
<evidence type="ECO:0000313" key="9">
    <source>
        <dbReference type="Proteomes" id="UP000241229"/>
    </source>
</evidence>
<dbReference type="SUPFAM" id="SSF48537">
    <property type="entry name" value="Phospholipase C/P1 nuclease"/>
    <property type="match status" value="1"/>
</dbReference>
<dbReference type="Pfam" id="PF02265">
    <property type="entry name" value="S1-P1_nuclease"/>
    <property type="match status" value="1"/>
</dbReference>
<keyword evidence="3" id="KW-0255">Endonuclease</keyword>
<keyword evidence="2" id="KW-0479">Metal-binding</keyword>
<keyword evidence="5" id="KW-1015">Disulfide bond</keyword>
<keyword evidence="6" id="KW-0325">Glycoprotein</keyword>
<evidence type="ECO:0000313" key="8">
    <source>
        <dbReference type="EMBL" id="PSJ55848.1"/>
    </source>
</evidence>
<dbReference type="GO" id="GO:0004519">
    <property type="term" value="F:endonuclease activity"/>
    <property type="evidence" value="ECO:0007669"/>
    <property type="project" value="UniProtKB-KW"/>
</dbReference>
<evidence type="ECO:0000256" key="2">
    <source>
        <dbReference type="ARBA" id="ARBA00022723"/>
    </source>
</evidence>
<evidence type="ECO:0000256" key="6">
    <source>
        <dbReference type="ARBA" id="ARBA00023180"/>
    </source>
</evidence>
<evidence type="ECO:0000256" key="4">
    <source>
        <dbReference type="ARBA" id="ARBA00022801"/>
    </source>
</evidence>
<gene>
    <name evidence="8" type="ORF">C7I84_22310</name>
</gene>
<organism evidence="8 9">
    <name type="scientific">Kumtagia ephedrae</name>
    <dbReference type="NCBI Taxonomy" id="2116701"/>
    <lineage>
        <taxon>Bacteria</taxon>
        <taxon>Pseudomonadati</taxon>
        <taxon>Pseudomonadota</taxon>
        <taxon>Alphaproteobacteria</taxon>
        <taxon>Hyphomicrobiales</taxon>
        <taxon>Phyllobacteriaceae</taxon>
        <taxon>Kumtagia</taxon>
    </lineage>
</organism>
<dbReference type="PANTHER" id="PTHR33146">
    <property type="entry name" value="ENDONUCLEASE 4"/>
    <property type="match status" value="1"/>
</dbReference>
<dbReference type="CDD" id="cd11010">
    <property type="entry name" value="S1-P1_nuclease"/>
    <property type="match status" value="1"/>
</dbReference>
<dbReference type="GO" id="GO:0046872">
    <property type="term" value="F:metal ion binding"/>
    <property type="evidence" value="ECO:0007669"/>
    <property type="project" value="UniProtKB-KW"/>
</dbReference>